<evidence type="ECO:0000313" key="4">
    <source>
        <dbReference type="EMBL" id="QTH22787.1"/>
    </source>
</evidence>
<feature type="signal peptide" evidence="3">
    <location>
        <begin position="1"/>
        <end position="25"/>
    </location>
</feature>
<reference evidence="4" key="2">
    <citation type="submission" date="2021-04" db="EMBL/GenBank/DDBJ databases">
        <title>Isolation and genomic analysis of the ibuprofen-degrading bacterium Sphingomonas strain MPO218.</title>
        <authorList>
            <person name="Aulestia M."/>
            <person name="Flores A."/>
            <person name="Mangas E.L."/>
            <person name="Perez-Pulido A.J."/>
            <person name="Santero E."/>
            <person name="Camacho E.M."/>
        </authorList>
    </citation>
    <scope>NUCLEOTIDE SEQUENCE</scope>
    <source>
        <strain evidence="4">MPO218</strain>
    </source>
</reference>
<evidence type="ECO:0000256" key="2">
    <source>
        <dbReference type="ARBA" id="ARBA00022729"/>
    </source>
</evidence>
<dbReference type="AlphaFoldDB" id="A0A975D4L2"/>
<sequence length="211" mass="21484">MKSFLKTAASVAALALLPVAANAQAAAAPAAAAVNTGVAVVDLEGAVANSAAYRSAMTQIETTYKAQFTALQTRQTALQGELGPLRTEIENLQKNPATPKATLDAKIGAFQQKGQAAQAELQRLAAPIARPQAYVKEQIGAKVEQALKAAMTAKKVGVVIGPEAVVAVQGGSDLTPDVVTQLNALVPSVSITPPANWQPGQAEQAGAPAGR</sequence>
<dbReference type="GO" id="GO:0005829">
    <property type="term" value="C:cytosol"/>
    <property type="evidence" value="ECO:0007669"/>
    <property type="project" value="TreeGrafter"/>
</dbReference>
<dbReference type="SMART" id="SM00935">
    <property type="entry name" value="OmpH"/>
    <property type="match status" value="1"/>
</dbReference>
<dbReference type="EMBL" id="CP059319">
    <property type="protein sequence ID" value="QTH22787.1"/>
    <property type="molecule type" value="Genomic_DNA"/>
</dbReference>
<protein>
    <submittedName>
        <fullName evidence="4">OmpH family outer membrane protein</fullName>
    </submittedName>
</protein>
<gene>
    <name evidence="4" type="ORF">HRJ34_04480</name>
</gene>
<dbReference type="Proteomes" id="UP000664914">
    <property type="component" value="Chromosome"/>
</dbReference>
<name>A0A975D4L2_9SPHN</name>
<dbReference type="RefSeq" id="WP_011951317.1">
    <property type="nucleotide sequence ID" value="NZ_CP059319.1"/>
</dbReference>
<evidence type="ECO:0000256" key="3">
    <source>
        <dbReference type="SAM" id="SignalP"/>
    </source>
</evidence>
<comment type="similarity">
    <text evidence="1">Belongs to the Skp family.</text>
</comment>
<dbReference type="InterPro" id="IPR005632">
    <property type="entry name" value="Chaperone_Skp"/>
</dbReference>
<dbReference type="GO" id="GO:0050821">
    <property type="term" value="P:protein stabilization"/>
    <property type="evidence" value="ECO:0007669"/>
    <property type="project" value="TreeGrafter"/>
</dbReference>
<reference evidence="4" key="1">
    <citation type="submission" date="2020-07" db="EMBL/GenBank/DDBJ databases">
        <authorList>
            <person name="Camacho E."/>
        </authorList>
    </citation>
    <scope>NUCLEOTIDE SEQUENCE</scope>
    <source>
        <strain evidence="4">MPO218</strain>
    </source>
</reference>
<dbReference type="OMA" id="QISVRMN"/>
<dbReference type="Pfam" id="PF03938">
    <property type="entry name" value="OmpH"/>
    <property type="match status" value="1"/>
</dbReference>
<accession>A0A975D4L2</accession>
<dbReference type="GO" id="GO:0051082">
    <property type="term" value="F:unfolded protein binding"/>
    <property type="evidence" value="ECO:0007669"/>
    <property type="project" value="InterPro"/>
</dbReference>
<dbReference type="Gene3D" id="3.30.910.20">
    <property type="entry name" value="Skp domain"/>
    <property type="match status" value="1"/>
</dbReference>
<dbReference type="PANTHER" id="PTHR35089:SF1">
    <property type="entry name" value="CHAPERONE PROTEIN SKP"/>
    <property type="match status" value="1"/>
</dbReference>
<proteinExistence type="inferred from homology"/>
<dbReference type="InterPro" id="IPR024930">
    <property type="entry name" value="Skp_dom_sf"/>
</dbReference>
<dbReference type="PANTHER" id="PTHR35089">
    <property type="entry name" value="CHAPERONE PROTEIN SKP"/>
    <property type="match status" value="1"/>
</dbReference>
<feature type="chain" id="PRO_5037869059" evidence="3">
    <location>
        <begin position="26"/>
        <end position="211"/>
    </location>
</feature>
<evidence type="ECO:0000256" key="1">
    <source>
        <dbReference type="ARBA" id="ARBA00009091"/>
    </source>
</evidence>
<organism evidence="4 5">
    <name type="scientific">Rhizorhabdus wittichii</name>
    <dbReference type="NCBI Taxonomy" id="160791"/>
    <lineage>
        <taxon>Bacteria</taxon>
        <taxon>Pseudomonadati</taxon>
        <taxon>Pseudomonadota</taxon>
        <taxon>Alphaproteobacteria</taxon>
        <taxon>Sphingomonadales</taxon>
        <taxon>Sphingomonadaceae</taxon>
        <taxon>Rhizorhabdus</taxon>
    </lineage>
</organism>
<keyword evidence="2 3" id="KW-0732">Signal</keyword>
<dbReference type="SUPFAM" id="SSF111384">
    <property type="entry name" value="OmpH-like"/>
    <property type="match status" value="1"/>
</dbReference>
<evidence type="ECO:0000313" key="5">
    <source>
        <dbReference type="Proteomes" id="UP000664914"/>
    </source>
</evidence>